<keyword evidence="1" id="KW-0175">Coiled coil</keyword>
<feature type="region of interest" description="Disordered" evidence="2">
    <location>
        <begin position="783"/>
        <end position="817"/>
    </location>
</feature>
<feature type="region of interest" description="Disordered" evidence="2">
    <location>
        <begin position="417"/>
        <end position="439"/>
    </location>
</feature>
<feature type="compositionally biased region" description="Basic and acidic residues" evidence="2">
    <location>
        <begin position="721"/>
        <end position="748"/>
    </location>
</feature>
<feature type="domain" description="Retrotransposon gag" evidence="4">
    <location>
        <begin position="548"/>
        <end position="631"/>
    </location>
</feature>
<reference evidence="5" key="1">
    <citation type="submission" date="2023-07" db="EMBL/GenBank/DDBJ databases">
        <title>A chromosome-level genome assembly of Lolium multiflorum.</title>
        <authorList>
            <person name="Chen Y."/>
            <person name="Copetti D."/>
            <person name="Kolliker R."/>
            <person name="Studer B."/>
        </authorList>
    </citation>
    <scope>NUCLEOTIDE SEQUENCE</scope>
    <source>
        <strain evidence="5">02402/16</strain>
        <tissue evidence="5">Leaf</tissue>
    </source>
</reference>
<gene>
    <name evidence="5" type="ORF">QYE76_044800</name>
</gene>
<sequence>MFPSPRINEVLPPVASAVVTSTTVAPPVGPGTSSLRATARPYSPIRRPVASGRMIATGNFFHIQPSTYRPASSPLKHAWMVPIGSINLFLLTATRPVTGEVYAEAETALEDDAESAVVAPTAKSTVASAATDSADTAPVADSADTIPAIDSIIAAINADFTDIIATTSVAGSTAASPTVRSIATASTKDSISLVSHPSDFEGGFEDDSILSLFGSDYDSDSVEAPRYRYPTAVFMAGGEEELPVDAFTTPLPATATATEIEAHRAALEEQRKKELAERQKFRLEQDEVRAVSHYHGEVRVARVQNPDIPEGSRAAADRAARGAPPPPPPPPPEVPRAEVDANGLPLHSSPADNVAAAQAVLARIPETGDGAILVQHAKALVAKALEQQHAAADSQGRLYSRTSVSRAASSDAANRAIVNANNGPPPAPRAAHSSNNRVEPRPARVMVAANGQPVDARTHIVNDQEWRARNRLNDRHADEAPRQSAFTRIGPACFGPMIRGEPYPVGFKGPRDIEKYDTSIDPTVWIDSYAMAMGIQGHSELLAARYLPLMMDGINRHWFNTLTVNSIDSWEEARAAFIQHFASAYTRATTIEDLDRCVQGPRESTRRWVQRWQDMWTTSSGISTDTAIYCFRRCCRYEPLSAKLRRVSRDNISISELFDIATRYADEDPTVDSDDEYGQRRNRRPPHTEPRRGDYRFAGRPNNGKRRGEGGHNELVATTDYEQREPKSFRRDTRAPREDRPQPKRFDARSLLDAPCIYHSKEGKPANHTTGNCYSLKQIERARRAKENDGGNQHKERAKDQDQHKGEGFGRSAGSLHTFTGVGRRDRKVLARAVAVHAVILSDVPRWLNWSEQSITWSREDHAPCIEYPGRVALVVRPKVADYWLPKTLMDGGSSINIMYYDTFQRLGLPDSRLENTKVTFHGIVPGRKAFPIGKVTLPVTFGTPVNYRTERITFEVVNFRSSYHCVLGRQAFARFMATPHYAYNMMKMPGPRGVITVHGDPEMALECEDDSAKLADAVIADEQDNSAELAKYPVDRNDPAILEKPTELDSSAATFKAAAGTRQVDLVENDPSRQIIDAVAGSESLCFLDAYSGYNQIKMAKEDQEKTAFITPLGAYCYTSMTFGLKNAGATYQRCMNSCLESQIGRNVHVYIDDVVVKSTRQTDLVSDLAETFANLRRYKIKLNPLKCTFGVPSGQLLGYVVSKRGIEPNPEKTLAVMRTKQHA</sequence>
<evidence type="ECO:0000259" key="4">
    <source>
        <dbReference type="Pfam" id="PF03732"/>
    </source>
</evidence>
<dbReference type="PANTHER" id="PTHR24559">
    <property type="entry name" value="TRANSPOSON TY3-I GAG-POL POLYPROTEIN"/>
    <property type="match status" value="1"/>
</dbReference>
<accession>A0AAD8TLH0</accession>
<dbReference type="AlphaFoldDB" id="A0AAD8TLH0"/>
<dbReference type="InterPro" id="IPR053134">
    <property type="entry name" value="RNA-dir_DNA_polymerase"/>
</dbReference>
<comment type="caution">
    <text evidence="5">The sequence shown here is derived from an EMBL/GenBank/DDBJ whole genome shotgun (WGS) entry which is preliminary data.</text>
</comment>
<organism evidence="5 6">
    <name type="scientific">Lolium multiflorum</name>
    <name type="common">Italian ryegrass</name>
    <name type="synonym">Lolium perenne subsp. multiflorum</name>
    <dbReference type="NCBI Taxonomy" id="4521"/>
    <lineage>
        <taxon>Eukaryota</taxon>
        <taxon>Viridiplantae</taxon>
        <taxon>Streptophyta</taxon>
        <taxon>Embryophyta</taxon>
        <taxon>Tracheophyta</taxon>
        <taxon>Spermatophyta</taxon>
        <taxon>Magnoliopsida</taxon>
        <taxon>Liliopsida</taxon>
        <taxon>Poales</taxon>
        <taxon>Poaceae</taxon>
        <taxon>BOP clade</taxon>
        <taxon>Pooideae</taxon>
        <taxon>Poodae</taxon>
        <taxon>Poeae</taxon>
        <taxon>Poeae Chloroplast Group 2 (Poeae type)</taxon>
        <taxon>Loliodinae</taxon>
        <taxon>Loliinae</taxon>
        <taxon>Lolium</taxon>
    </lineage>
</organism>
<evidence type="ECO:0000256" key="2">
    <source>
        <dbReference type="SAM" id="MobiDB-lite"/>
    </source>
</evidence>
<evidence type="ECO:0000259" key="3">
    <source>
        <dbReference type="Pfam" id="PF00078"/>
    </source>
</evidence>
<feature type="domain" description="Reverse transcriptase" evidence="3">
    <location>
        <begin position="1070"/>
        <end position="1202"/>
    </location>
</feature>
<dbReference type="Pfam" id="PF03732">
    <property type="entry name" value="Retrotrans_gag"/>
    <property type="match status" value="1"/>
</dbReference>
<dbReference type="InterPro" id="IPR000477">
    <property type="entry name" value="RT_dom"/>
</dbReference>
<feature type="compositionally biased region" description="Basic and acidic residues" evidence="2">
    <location>
        <begin position="686"/>
        <end position="697"/>
    </location>
</feature>
<evidence type="ECO:0000313" key="6">
    <source>
        <dbReference type="Proteomes" id="UP001231189"/>
    </source>
</evidence>
<dbReference type="EMBL" id="JAUUTY010000002">
    <property type="protein sequence ID" value="KAK1683952.1"/>
    <property type="molecule type" value="Genomic_DNA"/>
</dbReference>
<dbReference type="CDD" id="cd00303">
    <property type="entry name" value="retropepsin_like"/>
    <property type="match status" value="1"/>
</dbReference>
<dbReference type="Gene3D" id="3.10.10.10">
    <property type="entry name" value="HIV Type 1 Reverse Transcriptase, subunit A, domain 1"/>
    <property type="match status" value="1"/>
</dbReference>
<dbReference type="InterPro" id="IPR005162">
    <property type="entry name" value="Retrotrans_gag_dom"/>
</dbReference>
<dbReference type="PANTHER" id="PTHR24559:SF444">
    <property type="entry name" value="REVERSE TRANSCRIPTASE DOMAIN-CONTAINING PROTEIN"/>
    <property type="match status" value="1"/>
</dbReference>
<dbReference type="InterPro" id="IPR021109">
    <property type="entry name" value="Peptidase_aspartic_dom_sf"/>
</dbReference>
<feature type="compositionally biased region" description="Basic and acidic residues" evidence="2">
    <location>
        <begin position="783"/>
        <end position="808"/>
    </location>
</feature>
<dbReference type="Gene3D" id="3.30.70.270">
    <property type="match status" value="1"/>
</dbReference>
<protein>
    <recommendedName>
        <fullName evidence="7">Gag-pol polyprotein</fullName>
    </recommendedName>
</protein>
<keyword evidence="6" id="KW-1185">Reference proteome</keyword>
<dbReference type="InterPro" id="IPR043502">
    <property type="entry name" value="DNA/RNA_pol_sf"/>
</dbReference>
<dbReference type="Pfam" id="PF00078">
    <property type="entry name" value="RVT_1"/>
    <property type="match status" value="1"/>
</dbReference>
<feature type="region of interest" description="Disordered" evidence="2">
    <location>
        <begin position="668"/>
        <end position="748"/>
    </location>
</feature>
<feature type="region of interest" description="Disordered" evidence="2">
    <location>
        <begin position="300"/>
        <end position="350"/>
    </location>
</feature>
<feature type="coiled-coil region" evidence="1">
    <location>
        <begin position="257"/>
        <end position="286"/>
    </location>
</feature>
<name>A0AAD8TLH0_LOLMU</name>
<proteinExistence type="predicted"/>
<dbReference type="CDD" id="cd01647">
    <property type="entry name" value="RT_LTR"/>
    <property type="match status" value="1"/>
</dbReference>
<dbReference type="SUPFAM" id="SSF56672">
    <property type="entry name" value="DNA/RNA polymerases"/>
    <property type="match status" value="1"/>
</dbReference>
<dbReference type="InterPro" id="IPR043128">
    <property type="entry name" value="Rev_trsase/Diguanyl_cyclase"/>
</dbReference>
<feature type="compositionally biased region" description="Pro residues" evidence="2">
    <location>
        <begin position="323"/>
        <end position="334"/>
    </location>
</feature>
<dbReference type="Proteomes" id="UP001231189">
    <property type="component" value="Unassembled WGS sequence"/>
</dbReference>
<evidence type="ECO:0000256" key="1">
    <source>
        <dbReference type="SAM" id="Coils"/>
    </source>
</evidence>
<dbReference type="Gene3D" id="2.40.70.10">
    <property type="entry name" value="Acid Proteases"/>
    <property type="match status" value="1"/>
</dbReference>
<evidence type="ECO:0008006" key="7">
    <source>
        <dbReference type="Google" id="ProtNLM"/>
    </source>
</evidence>
<evidence type="ECO:0000313" key="5">
    <source>
        <dbReference type="EMBL" id="KAK1683952.1"/>
    </source>
</evidence>